<evidence type="ECO:0000313" key="2">
    <source>
        <dbReference type="Proteomes" id="UP000009227"/>
    </source>
</evidence>
<dbReference type="CDD" id="cd00756">
    <property type="entry name" value="MoaE"/>
    <property type="match status" value="1"/>
</dbReference>
<dbReference type="InterPro" id="IPR036563">
    <property type="entry name" value="MoaE_sf"/>
</dbReference>
<accession>F6BCP8</accession>
<dbReference type="Pfam" id="PF02391">
    <property type="entry name" value="MoaE"/>
    <property type="match status" value="1"/>
</dbReference>
<dbReference type="AlphaFoldDB" id="F6BCP8"/>
<dbReference type="InterPro" id="IPR003448">
    <property type="entry name" value="Mopterin_biosynth_MoaE"/>
</dbReference>
<keyword evidence="2" id="KW-1185">Reference proteome</keyword>
<dbReference type="Gene3D" id="3.90.1170.40">
    <property type="entry name" value="Molybdopterin biosynthesis MoaE subunit"/>
    <property type="match status" value="1"/>
</dbReference>
<protein>
    <submittedName>
        <fullName evidence="1">Molybdopterin biosynthesis MoaE protein</fullName>
    </submittedName>
</protein>
<sequence>MIKITKEDFNVEEEIKKMLEKHKNIGGVVTFVGVVRNVGIKDGEEKEVEKLEFECYEKMAIKKLEEIREEAMKKYDIIDAIIIHRIGTLKVGEKIVLIAVGAKHRKDAFLACEYLIDELKKVVPIWKKEYAKDGSYWVEYSGSTTK</sequence>
<dbReference type="Proteomes" id="UP000009227">
    <property type="component" value="Chromosome"/>
</dbReference>
<dbReference type="RefSeq" id="WP_013798862.1">
    <property type="nucleotide sequence ID" value="NC_015562.1"/>
</dbReference>
<dbReference type="KEGG" id="mig:Metig_0709"/>
<dbReference type="EMBL" id="CP002737">
    <property type="protein sequence ID" value="AEF96259.1"/>
    <property type="molecule type" value="Genomic_DNA"/>
</dbReference>
<reference evidence="1 2" key="1">
    <citation type="submission" date="2011-05" db="EMBL/GenBank/DDBJ databases">
        <title>Complete sequence of Methanotorris igneus Kol 5.</title>
        <authorList>
            <consortium name="US DOE Joint Genome Institute"/>
            <person name="Lucas S."/>
            <person name="Han J."/>
            <person name="Lapidus A."/>
            <person name="Cheng J.-F."/>
            <person name="Goodwin L."/>
            <person name="Pitluck S."/>
            <person name="Peters L."/>
            <person name="Mikhailova N."/>
            <person name="Chertkov O."/>
            <person name="Han C."/>
            <person name="Tapia R."/>
            <person name="Land M."/>
            <person name="Hauser L."/>
            <person name="Kyrpides N."/>
            <person name="Ivanova N."/>
            <person name="Pagani I."/>
            <person name="Sieprawska-Lupa M."/>
            <person name="Whitman W."/>
            <person name="Woyke T."/>
        </authorList>
    </citation>
    <scope>NUCLEOTIDE SEQUENCE [LARGE SCALE GENOMIC DNA]</scope>
    <source>
        <strain evidence="2">DSM 5666 / JCM 11834 / Kol 5</strain>
    </source>
</reference>
<dbReference type="HOGENOM" id="CLU_089568_1_2_2"/>
<dbReference type="OrthoDB" id="45235at2157"/>
<dbReference type="PANTHER" id="PTHR23404">
    <property type="entry name" value="MOLYBDOPTERIN SYNTHASE RELATED"/>
    <property type="match status" value="1"/>
</dbReference>
<dbReference type="STRING" id="880724.Metig_0709"/>
<dbReference type="SUPFAM" id="SSF54690">
    <property type="entry name" value="Molybdopterin synthase subunit MoaE"/>
    <property type="match status" value="1"/>
</dbReference>
<name>F6BCP8_METIK</name>
<dbReference type="GeneID" id="10643549"/>
<organism evidence="2">
    <name type="scientific">Methanotorris igneus (strain DSM 5666 / JCM 11834 / Kol 5)</name>
    <dbReference type="NCBI Taxonomy" id="880724"/>
    <lineage>
        <taxon>Archaea</taxon>
        <taxon>Methanobacteriati</taxon>
        <taxon>Methanobacteriota</taxon>
        <taxon>Methanomada group</taxon>
        <taxon>Methanococci</taxon>
        <taxon>Methanococcales</taxon>
        <taxon>Methanocaldococcaceae</taxon>
        <taxon>Methanotorris</taxon>
    </lineage>
</organism>
<dbReference type="GO" id="GO:0006777">
    <property type="term" value="P:Mo-molybdopterin cofactor biosynthetic process"/>
    <property type="evidence" value="ECO:0007669"/>
    <property type="project" value="InterPro"/>
</dbReference>
<gene>
    <name evidence="1" type="ordered locus">Metig_0709</name>
</gene>
<evidence type="ECO:0000313" key="1">
    <source>
        <dbReference type="EMBL" id="AEF96259.1"/>
    </source>
</evidence>
<proteinExistence type="predicted"/>